<accession>A0A2M9ZW76</accession>
<keyword evidence="2" id="KW-1185">Reference proteome</keyword>
<proteinExistence type="predicted"/>
<dbReference type="AlphaFoldDB" id="A0A2M9ZW76"/>
<dbReference type="OrthoDB" id="323781at2"/>
<dbReference type="SUPFAM" id="SSF52058">
    <property type="entry name" value="L domain-like"/>
    <property type="match status" value="1"/>
</dbReference>
<evidence type="ECO:0000313" key="2">
    <source>
        <dbReference type="Proteomes" id="UP000231843"/>
    </source>
</evidence>
<name>A0A2M9ZW76_9LEPT</name>
<evidence type="ECO:0000313" key="1">
    <source>
        <dbReference type="EMBL" id="PJZ76326.1"/>
    </source>
</evidence>
<dbReference type="RefSeq" id="WP_100769031.1">
    <property type="nucleotide sequence ID" value="NZ_NPEA01000007.1"/>
</dbReference>
<organism evidence="1 2">
    <name type="scientific">Leptospira neocaledonica</name>
    <dbReference type="NCBI Taxonomy" id="2023192"/>
    <lineage>
        <taxon>Bacteria</taxon>
        <taxon>Pseudomonadati</taxon>
        <taxon>Spirochaetota</taxon>
        <taxon>Spirochaetia</taxon>
        <taxon>Leptospirales</taxon>
        <taxon>Leptospiraceae</taxon>
        <taxon>Leptospira</taxon>
    </lineage>
</organism>
<sequence>MKHHFIDFLDREGGYWEMIPNRDRYEYDIANIQEGDKKVSIVKYGKANKDWRKIFSLPNVEEVTLHEPDNEQLESICKLQSIKRLRISFVRLKNLNFISSMRKLEELVLEYASGFSDLSPLSELQKLKSLHLENLRRVSDFSGLDGLKKLKYLYIDGTLDWPQPIDNFEFLAKLQDLEVLRFGRIINKLPFPSLLPIVKLKNLKKIWAPNNILDVKEFALIEACFPKVQGATRAPFSKIAYSDIFLPKTDVRSSLSDDDILKYHPEVKIDYKGKRKIADPNSEWFEFLGKSAGRVKCNSPSSAEKCSEYAAKYESLKKEALAIIKKAR</sequence>
<protein>
    <recommendedName>
        <fullName evidence="3">Leucine-rich repeat domain-containing protein</fullName>
    </recommendedName>
</protein>
<evidence type="ECO:0008006" key="3">
    <source>
        <dbReference type="Google" id="ProtNLM"/>
    </source>
</evidence>
<dbReference type="Proteomes" id="UP000231843">
    <property type="component" value="Unassembled WGS sequence"/>
</dbReference>
<dbReference type="EMBL" id="NPEA01000007">
    <property type="protein sequence ID" value="PJZ76326.1"/>
    <property type="molecule type" value="Genomic_DNA"/>
</dbReference>
<gene>
    <name evidence="1" type="ORF">CH365_13100</name>
</gene>
<reference evidence="1 2" key="1">
    <citation type="submission" date="2017-07" db="EMBL/GenBank/DDBJ databases">
        <title>Leptospira spp. isolated from tropical soils.</title>
        <authorList>
            <person name="Thibeaux R."/>
            <person name="Iraola G."/>
            <person name="Ferres I."/>
            <person name="Bierque E."/>
            <person name="Girault D."/>
            <person name="Soupe-Gilbert M.-E."/>
            <person name="Picardeau M."/>
            <person name="Goarant C."/>
        </authorList>
    </citation>
    <scope>NUCLEOTIDE SEQUENCE [LARGE SCALE GENOMIC DNA]</scope>
    <source>
        <strain evidence="1 2">ES4-C-A1</strain>
    </source>
</reference>
<comment type="caution">
    <text evidence="1">The sequence shown here is derived from an EMBL/GenBank/DDBJ whole genome shotgun (WGS) entry which is preliminary data.</text>
</comment>
<dbReference type="InterPro" id="IPR032675">
    <property type="entry name" value="LRR_dom_sf"/>
</dbReference>
<dbReference type="Gene3D" id="3.80.10.10">
    <property type="entry name" value="Ribonuclease Inhibitor"/>
    <property type="match status" value="1"/>
</dbReference>